<dbReference type="InterPro" id="IPR032071">
    <property type="entry name" value="DUF4806"/>
</dbReference>
<dbReference type="Proteomes" id="UP001488805">
    <property type="component" value="Unassembled WGS sequence"/>
</dbReference>
<evidence type="ECO:0000313" key="3">
    <source>
        <dbReference type="EMBL" id="KAK9530789.1"/>
    </source>
</evidence>
<proteinExistence type="predicted"/>
<comment type="caution">
    <text evidence="3">The sequence shown here is derived from an EMBL/GenBank/DDBJ whole genome shotgun (WGS) entry which is preliminary data.</text>
</comment>
<name>A0AAW1F757_ZOAVI</name>
<reference evidence="3 4" key="1">
    <citation type="journal article" date="2024" name="Genome Biol. Evol.">
        <title>Chromosome-level genome assembly of the viviparous eelpout Zoarces viviparus.</title>
        <authorList>
            <person name="Fuhrmann N."/>
            <person name="Brasseur M.V."/>
            <person name="Bakowski C.E."/>
            <person name="Podsiadlowski L."/>
            <person name="Prost S."/>
            <person name="Krehenwinkel H."/>
            <person name="Mayer C."/>
        </authorList>
    </citation>
    <scope>NUCLEOTIDE SEQUENCE [LARGE SCALE GENOMIC DNA]</scope>
    <source>
        <strain evidence="3">NO-MEL_2022_Ind0_liver</strain>
    </source>
</reference>
<accession>A0AAW1F757</accession>
<protein>
    <recommendedName>
        <fullName evidence="2">DUF4806 domain-containing protein</fullName>
    </recommendedName>
</protein>
<feature type="compositionally biased region" description="Acidic residues" evidence="1">
    <location>
        <begin position="44"/>
        <end position="53"/>
    </location>
</feature>
<feature type="domain" description="DUF4806" evidence="2">
    <location>
        <begin position="253"/>
        <end position="336"/>
    </location>
</feature>
<gene>
    <name evidence="3" type="ORF">VZT92_012271</name>
</gene>
<organism evidence="3 4">
    <name type="scientific">Zoarces viviparus</name>
    <name type="common">Viviparous eelpout</name>
    <name type="synonym">Blennius viviparus</name>
    <dbReference type="NCBI Taxonomy" id="48416"/>
    <lineage>
        <taxon>Eukaryota</taxon>
        <taxon>Metazoa</taxon>
        <taxon>Chordata</taxon>
        <taxon>Craniata</taxon>
        <taxon>Vertebrata</taxon>
        <taxon>Euteleostomi</taxon>
        <taxon>Actinopterygii</taxon>
        <taxon>Neopterygii</taxon>
        <taxon>Teleostei</taxon>
        <taxon>Neoteleostei</taxon>
        <taxon>Acanthomorphata</taxon>
        <taxon>Eupercaria</taxon>
        <taxon>Perciformes</taxon>
        <taxon>Cottioidei</taxon>
        <taxon>Zoarcales</taxon>
        <taxon>Zoarcidae</taxon>
        <taxon>Zoarcinae</taxon>
        <taxon>Zoarces</taxon>
    </lineage>
</organism>
<sequence>MNRKSGPVSSSTSTRRARQKVERLSEMRDNCTNLAAFQRTPEREQEDVGEFFEESPNCRDEPTCRDAATGVVFREDGGMEVKPGPDWKMYDVRVIKSCGNCSETRHGLKKSCNTSDRQSEGGIQIKREPKQIHIFGDSDDDEKKNPPKKKARGLTASSTVAPPPALPLSPSPPPLGSRRAAGEQTPSASQVYRPTWRGGPCGPDTIVCSAAEAHIMSLLENMKDQQDLLISRVNYLTNMLHPTDQDVEVTDSEQFPLNSLEEVVLFEDRLKDPVNSQLKKSVISSLATIGGHDTKHVTRNILARMFSDDVGRRINWKGVNGKKSFSQMESKNLLLHAVRKNHVSCDATDDEILKHAIRWFNLAADRGSSRRRVTVRVPTEQA</sequence>
<dbReference type="EMBL" id="JBCEZU010000100">
    <property type="protein sequence ID" value="KAK9530789.1"/>
    <property type="molecule type" value="Genomic_DNA"/>
</dbReference>
<dbReference type="Pfam" id="PF16064">
    <property type="entry name" value="DUF4806"/>
    <property type="match status" value="1"/>
</dbReference>
<evidence type="ECO:0000259" key="2">
    <source>
        <dbReference type="Pfam" id="PF16064"/>
    </source>
</evidence>
<evidence type="ECO:0000313" key="4">
    <source>
        <dbReference type="Proteomes" id="UP001488805"/>
    </source>
</evidence>
<dbReference type="AlphaFoldDB" id="A0AAW1F757"/>
<dbReference type="PANTHER" id="PTHR34153">
    <property type="entry name" value="SI:CH211-262H13.3-RELATED-RELATED"/>
    <property type="match status" value="1"/>
</dbReference>
<feature type="compositionally biased region" description="Pro residues" evidence="1">
    <location>
        <begin position="161"/>
        <end position="175"/>
    </location>
</feature>
<feature type="region of interest" description="Disordered" evidence="1">
    <location>
        <begin position="102"/>
        <end position="196"/>
    </location>
</feature>
<keyword evidence="4" id="KW-1185">Reference proteome</keyword>
<feature type="region of interest" description="Disordered" evidence="1">
    <location>
        <begin position="1"/>
        <end position="23"/>
    </location>
</feature>
<feature type="region of interest" description="Disordered" evidence="1">
    <location>
        <begin position="40"/>
        <end position="60"/>
    </location>
</feature>
<evidence type="ECO:0000256" key="1">
    <source>
        <dbReference type="SAM" id="MobiDB-lite"/>
    </source>
</evidence>
<dbReference type="PANTHER" id="PTHR34153:SF2">
    <property type="entry name" value="SI:CH211-262H13.3-RELATED"/>
    <property type="match status" value="1"/>
</dbReference>